<organism evidence="5 6">
    <name type="scientific">Desulfoscipio gibsoniae DSM 7213</name>
    <dbReference type="NCBI Taxonomy" id="767817"/>
    <lineage>
        <taxon>Bacteria</taxon>
        <taxon>Bacillati</taxon>
        <taxon>Bacillota</taxon>
        <taxon>Clostridia</taxon>
        <taxon>Eubacteriales</taxon>
        <taxon>Desulfallaceae</taxon>
        <taxon>Desulfoscipio</taxon>
    </lineage>
</organism>
<feature type="domain" description="Helicase ATP-binding" evidence="3">
    <location>
        <begin position="96"/>
        <end position="305"/>
    </location>
</feature>
<dbReference type="SMART" id="SM00490">
    <property type="entry name" value="HELICc"/>
    <property type="match status" value="1"/>
</dbReference>
<keyword evidence="1" id="KW-0547">Nucleotide-binding</keyword>
<keyword evidence="2" id="KW-0067">ATP-binding</keyword>
<dbReference type="SUPFAM" id="SSF52540">
    <property type="entry name" value="P-loop containing nucleoside triphosphate hydrolases"/>
    <property type="match status" value="2"/>
</dbReference>
<dbReference type="Gene3D" id="3.40.50.300">
    <property type="entry name" value="P-loop containing nucleotide triphosphate hydrolases"/>
    <property type="match status" value="2"/>
</dbReference>
<dbReference type="Pfam" id="PF00270">
    <property type="entry name" value="DEAD"/>
    <property type="match status" value="1"/>
</dbReference>
<dbReference type="EMBL" id="CP003273">
    <property type="protein sequence ID" value="AGL03125.1"/>
    <property type="molecule type" value="Genomic_DNA"/>
</dbReference>
<gene>
    <name evidence="5" type="ORF">Desgi_3804</name>
</gene>
<dbReference type="KEGG" id="dgi:Desgi_3804"/>
<keyword evidence="6" id="KW-1185">Reference proteome</keyword>
<name>R4KRC8_9FIRM</name>
<dbReference type="PROSITE" id="PS51194">
    <property type="entry name" value="HELICASE_CTER"/>
    <property type="match status" value="1"/>
</dbReference>
<evidence type="ECO:0000256" key="2">
    <source>
        <dbReference type="ARBA" id="ARBA00022840"/>
    </source>
</evidence>
<dbReference type="InterPro" id="IPR018973">
    <property type="entry name" value="MZB"/>
</dbReference>
<evidence type="ECO:0000313" key="5">
    <source>
        <dbReference type="EMBL" id="AGL03125.1"/>
    </source>
</evidence>
<dbReference type="Pfam" id="PF00271">
    <property type="entry name" value="Helicase_C"/>
    <property type="match status" value="1"/>
</dbReference>
<dbReference type="GO" id="GO:0005524">
    <property type="term" value="F:ATP binding"/>
    <property type="evidence" value="ECO:0007669"/>
    <property type="project" value="UniProtKB-KW"/>
</dbReference>
<sequence>MLNPVTLSRAIKDTFADYVATTLSVSDSKYSALLKEELRKDGVISKGPYLELGDAYQTGATIQELIAGGIMSPLFTSLGRGFKLERPLYVHQEDAVHAALNGDNMIVTTGTGSGKTECFLLPVVNDLLREIEGHGKLGDGVRAIVIYPMNALINDQVKRLREIFQDSNITFGVYNGNTEHKKEDGLLKYRNTYGCDPLPNECVSRDAMREKPPHILITNYSMLEYMCIRPNDDDVFRNAKLRFVILDEAHIYKGATGIEASMLVRRVETRLTEKGQSPQYILTSATLGDKNSDPQILAFGKNLCGHDFQTIIRSVAIVHKIPSVTKELSREEIFSLADTPDNKLFDVCNGSKQYHIIRANSKQPLTLAELAEKTDMDERELVSLIAACVRAVNEDGVPLVRARYHLFVRALEGAYITLIAPFQMSLTPETEMNGQLAFECAVCTDCGRIAVIGVIDKKSGKLKLPENSLDPSAEYFLLKDDSDGLLTDDETEAEPDEYILCAKCGTIRHIGDKSVCNCMREYGVYVTRSAKSKDSGLVRCPACSYGELRRFYLGSEAATAVLATALYENMPDDRTRRFLCFSDSRGDAAFFAPYMERSYKDFLRRRGIWYVAEQHRAELQHEPWTLSTFADELARYFDVNKTFATLDKNETLTPKSRRNAWIALISEMYAARRPSSLSSLGAVSILPTCNKDIAPKFADKYNISNDEAKTLLDLLLMDVVFHGAIQEPTKSPLDGEDLEMIFYSSFRKFVTRCKTGKKAGSIMGWLPRTHKNGRFYPNGRLRRIVSTLGVTDDEAYKIAGDYFDLLTDILKTPKNKGEGRFLSAEDFVITVPTEGEIYRCEMCGRVTTMNFKGRCAYPRCNGKLSAVSPLKLQEDNHYATLYSKDDLAAFYIREHTAQIEKDSACKYQEQFLKGEINALSCSTTFEMGVDIGSLETIFLRNTPPSPANYVQRAGRAGRDLRSAAFALTYAKLGSHDFTFFARPTDMISGKIKAPAFEIRNEKIVLRHIYAVAFSYFFNANIDVYNSNDADVFLNGNGFERLCEFLAAKPKIIMEYLERCVPTELFDTLGVSTFSWIDRLVGENGTLTIAVNDFRDLTTWLTEQIEIAAKDKKYQEAARFERLLKDHRRSTAEGDGHKKTDLIDFLVRSGVLPKYGFPVDVVELRPNSINDTKQTVELQRDLQLGISEYAPGAEVVADGNIYRSRYIAKDRRKTADWEIYYTATCPKCEVINFSKKPVDTEQPCVACGTSIDSGWKKNIEPRKGFVVGTDASDVVPAGSRKPRKYHRGDIIYLGDAERHELGVRTFEFGERQVVLHSTANDSLMISCDAEFSVCSFCGYSKSRKEQKKRNFVVEEEHKTSYGQYCSNTKLYPYRLSHIFKTDVVQLTFADDADRATMLSTLYAILRAASLVLDIESTDINGCLYASNGNVRYSIILYDSVPGGAGHIHRVSNDENVFRNVIRQAYTLCNDCQCSPSCYKCLRDYYNQNVHAILSRKAVVEFLGQYIL</sequence>
<dbReference type="InterPro" id="IPR014001">
    <property type="entry name" value="Helicase_ATP-bd"/>
</dbReference>
<dbReference type="HOGENOM" id="CLU_001338_2_1_9"/>
<keyword evidence="5" id="KW-0347">Helicase</keyword>
<keyword evidence="5" id="KW-0378">Hydrolase</keyword>
<dbReference type="PANTHER" id="PTHR47957:SF3">
    <property type="entry name" value="ATP-DEPENDENT HELICASE HRQ1"/>
    <property type="match status" value="1"/>
</dbReference>
<dbReference type="STRING" id="767817.Desgi_3804"/>
<accession>R4KRC8</accession>
<dbReference type="GO" id="GO:0043138">
    <property type="term" value="F:3'-5' DNA helicase activity"/>
    <property type="evidence" value="ECO:0007669"/>
    <property type="project" value="TreeGrafter"/>
</dbReference>
<dbReference type="eggNOG" id="COG1205">
    <property type="taxonomic scope" value="Bacteria"/>
</dbReference>
<dbReference type="SMART" id="SM00487">
    <property type="entry name" value="DEXDc"/>
    <property type="match status" value="1"/>
</dbReference>
<evidence type="ECO:0000313" key="6">
    <source>
        <dbReference type="Proteomes" id="UP000013520"/>
    </source>
</evidence>
<dbReference type="InterPro" id="IPR027417">
    <property type="entry name" value="P-loop_NTPase"/>
</dbReference>
<evidence type="ECO:0000259" key="4">
    <source>
        <dbReference type="PROSITE" id="PS51194"/>
    </source>
</evidence>
<proteinExistence type="predicted"/>
<protein>
    <submittedName>
        <fullName evidence="5">Helicase family protein with metal-binding cysteine cluster</fullName>
    </submittedName>
</protein>
<dbReference type="GO" id="GO:0006289">
    <property type="term" value="P:nucleotide-excision repair"/>
    <property type="evidence" value="ECO:0007669"/>
    <property type="project" value="TreeGrafter"/>
</dbReference>
<dbReference type="PROSITE" id="PS51192">
    <property type="entry name" value="HELICASE_ATP_BIND_1"/>
    <property type="match status" value="1"/>
</dbReference>
<dbReference type="PANTHER" id="PTHR47957">
    <property type="entry name" value="ATP-DEPENDENT HELICASE HRQ1"/>
    <property type="match status" value="1"/>
</dbReference>
<dbReference type="Pfam" id="PF09369">
    <property type="entry name" value="MZB"/>
    <property type="match status" value="1"/>
</dbReference>
<dbReference type="Proteomes" id="UP000013520">
    <property type="component" value="Chromosome"/>
</dbReference>
<dbReference type="InterPro" id="IPR011545">
    <property type="entry name" value="DEAD/DEAH_box_helicase_dom"/>
</dbReference>
<dbReference type="OrthoDB" id="9774462at2"/>
<dbReference type="RefSeq" id="WP_006520515.1">
    <property type="nucleotide sequence ID" value="NC_021184.1"/>
</dbReference>
<evidence type="ECO:0000256" key="1">
    <source>
        <dbReference type="ARBA" id="ARBA00022741"/>
    </source>
</evidence>
<feature type="domain" description="Helicase C-terminal" evidence="4">
    <location>
        <begin position="823"/>
        <end position="1004"/>
    </location>
</feature>
<dbReference type="InterPro" id="IPR001650">
    <property type="entry name" value="Helicase_C-like"/>
</dbReference>
<dbReference type="GO" id="GO:0003676">
    <property type="term" value="F:nucleic acid binding"/>
    <property type="evidence" value="ECO:0007669"/>
    <property type="project" value="InterPro"/>
</dbReference>
<dbReference type="eggNOG" id="COG1201">
    <property type="taxonomic scope" value="Bacteria"/>
</dbReference>
<evidence type="ECO:0000259" key="3">
    <source>
        <dbReference type="PROSITE" id="PS51192"/>
    </source>
</evidence>
<reference evidence="5 6" key="1">
    <citation type="submission" date="2012-01" db="EMBL/GenBank/DDBJ databases">
        <title>Complete sequence of Desulfotomaculum gibsoniae DSM 7213.</title>
        <authorList>
            <consortium name="US DOE Joint Genome Institute"/>
            <person name="Lucas S."/>
            <person name="Han J."/>
            <person name="Lapidus A."/>
            <person name="Cheng J.-F."/>
            <person name="Goodwin L."/>
            <person name="Pitluck S."/>
            <person name="Peters L."/>
            <person name="Ovchinnikova G."/>
            <person name="Teshima H."/>
            <person name="Detter J.C."/>
            <person name="Han C."/>
            <person name="Tapia R."/>
            <person name="Land M."/>
            <person name="Hauser L."/>
            <person name="Kyrpides N."/>
            <person name="Ivanova N."/>
            <person name="Pagani I."/>
            <person name="Parshina S."/>
            <person name="Plugge C."/>
            <person name="Muyzer G."/>
            <person name="Kuever J."/>
            <person name="Ivanova A."/>
            <person name="Nazina T."/>
            <person name="Klenk H.-P."/>
            <person name="Brambilla E."/>
            <person name="Spring S."/>
            <person name="Stams A.F."/>
            <person name="Woyke T."/>
        </authorList>
    </citation>
    <scope>NUCLEOTIDE SEQUENCE [LARGE SCALE GENOMIC DNA]</scope>
    <source>
        <strain evidence="5 6">DSM 7213</strain>
    </source>
</reference>
<dbReference type="GO" id="GO:0036297">
    <property type="term" value="P:interstrand cross-link repair"/>
    <property type="evidence" value="ECO:0007669"/>
    <property type="project" value="TreeGrafter"/>
</dbReference>